<keyword evidence="4 6" id="KW-1133">Transmembrane helix</keyword>
<dbReference type="PANTHER" id="PTHR12050:SF0">
    <property type="entry name" value="RH04491P"/>
    <property type="match status" value="1"/>
</dbReference>
<protein>
    <submittedName>
        <fullName evidence="7">Vacuolar protein sorting-associated protein 55-like protein</fullName>
    </submittedName>
</protein>
<dbReference type="GO" id="GO:0016020">
    <property type="term" value="C:membrane"/>
    <property type="evidence" value="ECO:0007669"/>
    <property type="project" value="UniProtKB-SubCell"/>
</dbReference>
<evidence type="ECO:0000313" key="7">
    <source>
        <dbReference type="EMBL" id="JAU85363.1"/>
    </source>
</evidence>
<dbReference type="GO" id="GO:0032511">
    <property type="term" value="P:late endosome to vacuole transport via multivesicular body sorting pathway"/>
    <property type="evidence" value="ECO:0007669"/>
    <property type="project" value="TreeGrafter"/>
</dbReference>
<reference evidence="7" key="1">
    <citation type="submission" date="2016-07" db="EMBL/GenBank/DDBJ databases">
        <title>De novo transcriptome assembly of four accessions of the metal hyperaccumulator plant Noccaea caerulescens.</title>
        <authorList>
            <person name="Blande D."/>
            <person name="Halimaa P."/>
            <person name="Tervahauta A.I."/>
            <person name="Aarts M.G."/>
            <person name="Karenlampi S.O."/>
        </authorList>
    </citation>
    <scope>NUCLEOTIDE SEQUENCE</scope>
</reference>
<dbReference type="GO" id="GO:0005768">
    <property type="term" value="C:endosome"/>
    <property type="evidence" value="ECO:0007669"/>
    <property type="project" value="TreeGrafter"/>
</dbReference>
<evidence type="ECO:0000256" key="5">
    <source>
        <dbReference type="ARBA" id="ARBA00023136"/>
    </source>
</evidence>
<comment type="subcellular location">
    <subcellularLocation>
        <location evidence="1">Membrane</location>
        <topology evidence="1">Multi-pass membrane protein</topology>
    </subcellularLocation>
</comment>
<evidence type="ECO:0000256" key="4">
    <source>
        <dbReference type="ARBA" id="ARBA00022989"/>
    </source>
</evidence>
<keyword evidence="3 6" id="KW-0812">Transmembrane</keyword>
<accession>A0A1J3IYE6</accession>
<evidence type="ECO:0000256" key="3">
    <source>
        <dbReference type="ARBA" id="ARBA00022692"/>
    </source>
</evidence>
<organism evidence="7">
    <name type="scientific">Noccaea caerulescens</name>
    <name type="common">Alpine penny-cress</name>
    <name type="synonym">Thlaspi caerulescens</name>
    <dbReference type="NCBI Taxonomy" id="107243"/>
    <lineage>
        <taxon>Eukaryota</taxon>
        <taxon>Viridiplantae</taxon>
        <taxon>Streptophyta</taxon>
        <taxon>Embryophyta</taxon>
        <taxon>Tracheophyta</taxon>
        <taxon>Spermatophyta</taxon>
        <taxon>Magnoliopsida</taxon>
        <taxon>eudicotyledons</taxon>
        <taxon>Gunneridae</taxon>
        <taxon>Pentapetalae</taxon>
        <taxon>rosids</taxon>
        <taxon>malvids</taxon>
        <taxon>Brassicales</taxon>
        <taxon>Brassicaceae</taxon>
        <taxon>Coluteocarpeae</taxon>
        <taxon>Noccaea</taxon>
    </lineage>
</organism>
<name>A0A1J3IYE6_NOCCA</name>
<evidence type="ECO:0000256" key="2">
    <source>
        <dbReference type="ARBA" id="ARBA00005645"/>
    </source>
</evidence>
<proteinExistence type="inferred from homology"/>
<evidence type="ECO:0000256" key="1">
    <source>
        <dbReference type="ARBA" id="ARBA00004141"/>
    </source>
</evidence>
<feature type="transmembrane region" description="Helical" evidence="6">
    <location>
        <begin position="113"/>
        <end position="132"/>
    </location>
</feature>
<evidence type="ECO:0000256" key="6">
    <source>
        <dbReference type="SAM" id="Phobius"/>
    </source>
</evidence>
<sequence length="142" mass="15172">MGMAIEALSVLAYMFSASVLLQILACGLYGNWWPMLSTLVYVVGPMPLLLSGGGGASPQSSIGPDGVGWMERADELLRKRQRKDPAEFLAGVLTLASFATPIILRHAQIIETGAMLIAVTTFFIHIIITLVCSHRASLDLAG</sequence>
<keyword evidence="5 6" id="KW-0472">Membrane</keyword>
<comment type="similarity">
    <text evidence="2">Belongs to the OB-RGRP/VPS55 family.</text>
</comment>
<gene>
    <name evidence="7" type="ORF">MP_TR25454_c0_g1_i1_g.74477</name>
</gene>
<feature type="transmembrane region" description="Helical" evidence="6">
    <location>
        <begin position="88"/>
        <end position="107"/>
    </location>
</feature>
<dbReference type="EMBL" id="GEVM01020575">
    <property type="protein sequence ID" value="JAU85363.1"/>
    <property type="molecule type" value="Transcribed_RNA"/>
</dbReference>
<feature type="transmembrane region" description="Helical" evidence="6">
    <location>
        <begin position="7"/>
        <end position="25"/>
    </location>
</feature>
<dbReference type="PANTHER" id="PTHR12050">
    <property type="entry name" value="LEPTIN RECEPTOR-RELATED"/>
    <property type="match status" value="1"/>
</dbReference>
<dbReference type="InterPro" id="IPR007262">
    <property type="entry name" value="Vps55/LEPROT"/>
</dbReference>
<dbReference type="Pfam" id="PF04133">
    <property type="entry name" value="Vps55"/>
    <property type="match status" value="1"/>
</dbReference>
<dbReference type="AlphaFoldDB" id="A0A1J3IYE6"/>